<evidence type="ECO:0000256" key="3">
    <source>
        <dbReference type="ARBA" id="ARBA00022559"/>
    </source>
</evidence>
<comment type="catalytic activity">
    <reaction evidence="11">
        <text>a hydroperoxide + [thioredoxin]-dithiol = an alcohol + [thioredoxin]-disulfide + H2O</text>
        <dbReference type="Rhea" id="RHEA:62620"/>
        <dbReference type="Rhea" id="RHEA-COMP:10698"/>
        <dbReference type="Rhea" id="RHEA-COMP:10700"/>
        <dbReference type="ChEBI" id="CHEBI:15377"/>
        <dbReference type="ChEBI" id="CHEBI:29950"/>
        <dbReference type="ChEBI" id="CHEBI:30879"/>
        <dbReference type="ChEBI" id="CHEBI:35924"/>
        <dbReference type="ChEBI" id="CHEBI:50058"/>
        <dbReference type="EC" id="1.11.1.24"/>
    </reaction>
</comment>
<protein>
    <recommendedName>
        <fullName evidence="2">thioredoxin-dependent peroxiredoxin</fullName>
        <ecNumber evidence="2">1.11.1.24</ecNumber>
    </recommendedName>
    <alternativeName>
        <fullName evidence="10">Bacterioferritin comigratory protein</fullName>
    </alternativeName>
    <alternativeName>
        <fullName evidence="8">Thioredoxin peroxidase</fullName>
    </alternativeName>
</protein>
<dbReference type="PROSITE" id="PS51352">
    <property type="entry name" value="THIOREDOXIN_2"/>
    <property type="match status" value="1"/>
</dbReference>
<keyword evidence="3" id="KW-0575">Peroxidase</keyword>
<dbReference type="InterPro" id="IPR000866">
    <property type="entry name" value="AhpC/TSA"/>
</dbReference>
<reference evidence="13" key="2">
    <citation type="submission" date="2020-09" db="EMBL/GenBank/DDBJ databases">
        <authorList>
            <person name="Sun Q."/>
            <person name="Ohkuma M."/>
        </authorList>
    </citation>
    <scope>NUCLEOTIDE SEQUENCE</scope>
    <source>
        <strain evidence="13">JCM 4637</strain>
    </source>
</reference>
<dbReference type="EC" id="1.11.1.24" evidence="2"/>
<evidence type="ECO:0000256" key="4">
    <source>
        <dbReference type="ARBA" id="ARBA00022862"/>
    </source>
</evidence>
<sequence length="185" mass="19850">MREPVTTESEHVRALRGERLPELLLTASDGTRRDPVADRTPFTVLYFFPGAYADAAAYPPGWAGLPGAKGCTRQSCSYRDQLALFTAAGATVHGISTQLPHEQRAFSAKEQLRFPLLSDADLALAGALGLPLFEAGGITRLRRTTLVVARDRTILETIPATTDVEEGVRSALTAVQARSGRPASC</sequence>
<dbReference type="Pfam" id="PF00578">
    <property type="entry name" value="AhpC-TSA"/>
    <property type="match status" value="1"/>
</dbReference>
<evidence type="ECO:0000313" key="14">
    <source>
        <dbReference type="Proteomes" id="UP000638353"/>
    </source>
</evidence>
<evidence type="ECO:0000256" key="8">
    <source>
        <dbReference type="ARBA" id="ARBA00032824"/>
    </source>
</evidence>
<dbReference type="InterPro" id="IPR013766">
    <property type="entry name" value="Thioredoxin_domain"/>
</dbReference>
<dbReference type="SUPFAM" id="SSF52833">
    <property type="entry name" value="Thioredoxin-like"/>
    <property type="match status" value="1"/>
</dbReference>
<reference evidence="13" key="1">
    <citation type="journal article" date="2014" name="Int. J. Syst. Evol. Microbiol.">
        <title>Complete genome sequence of Corynebacterium casei LMG S-19264T (=DSM 44701T), isolated from a smear-ripened cheese.</title>
        <authorList>
            <consortium name="US DOE Joint Genome Institute (JGI-PGF)"/>
            <person name="Walter F."/>
            <person name="Albersmeier A."/>
            <person name="Kalinowski J."/>
            <person name="Ruckert C."/>
        </authorList>
    </citation>
    <scope>NUCLEOTIDE SEQUENCE</scope>
    <source>
        <strain evidence="13">JCM 4637</strain>
    </source>
</reference>
<comment type="function">
    <text evidence="1">Thiol-specific peroxidase that catalyzes the reduction of hydrogen peroxide and organic hydroperoxides to water and alcohols, respectively. Plays a role in cell protection against oxidative stress by detoxifying peroxides and as sensor of hydrogen peroxide-mediated signaling events.</text>
</comment>
<dbReference type="InterPro" id="IPR036249">
    <property type="entry name" value="Thioredoxin-like_sf"/>
</dbReference>
<evidence type="ECO:0000259" key="12">
    <source>
        <dbReference type="PROSITE" id="PS51352"/>
    </source>
</evidence>
<evidence type="ECO:0000256" key="9">
    <source>
        <dbReference type="ARBA" id="ARBA00038489"/>
    </source>
</evidence>
<keyword evidence="4" id="KW-0049">Antioxidant</keyword>
<evidence type="ECO:0000256" key="6">
    <source>
        <dbReference type="ARBA" id="ARBA00023157"/>
    </source>
</evidence>
<evidence type="ECO:0000313" key="13">
    <source>
        <dbReference type="EMBL" id="GHC93617.1"/>
    </source>
</evidence>
<evidence type="ECO:0000256" key="10">
    <source>
        <dbReference type="ARBA" id="ARBA00041373"/>
    </source>
</evidence>
<organism evidence="13 14">
    <name type="scientific">Streptomyces finlayi</name>
    <dbReference type="NCBI Taxonomy" id="67296"/>
    <lineage>
        <taxon>Bacteria</taxon>
        <taxon>Bacillati</taxon>
        <taxon>Actinomycetota</taxon>
        <taxon>Actinomycetes</taxon>
        <taxon>Kitasatosporales</taxon>
        <taxon>Streptomycetaceae</taxon>
        <taxon>Streptomyces</taxon>
    </lineage>
</organism>
<gene>
    <name evidence="13" type="ORF">GCM10010334_30910</name>
</gene>
<dbReference type="CDD" id="cd03017">
    <property type="entry name" value="PRX_BCP"/>
    <property type="match status" value="1"/>
</dbReference>
<dbReference type="Gene3D" id="3.40.30.10">
    <property type="entry name" value="Glutaredoxin"/>
    <property type="match status" value="1"/>
</dbReference>
<keyword evidence="5" id="KW-0560">Oxidoreductase</keyword>
<accession>A0A918WXJ2</accession>
<name>A0A918WXJ2_9ACTN</name>
<comment type="caution">
    <text evidence="13">The sequence shown here is derived from an EMBL/GenBank/DDBJ whole genome shotgun (WGS) entry which is preliminary data.</text>
</comment>
<dbReference type="PANTHER" id="PTHR42801">
    <property type="entry name" value="THIOREDOXIN-DEPENDENT PEROXIDE REDUCTASE"/>
    <property type="match status" value="1"/>
</dbReference>
<evidence type="ECO:0000256" key="1">
    <source>
        <dbReference type="ARBA" id="ARBA00003330"/>
    </source>
</evidence>
<keyword evidence="6" id="KW-1015">Disulfide bond</keyword>
<dbReference type="AlphaFoldDB" id="A0A918WXJ2"/>
<dbReference type="GO" id="GO:0008379">
    <property type="term" value="F:thioredoxin peroxidase activity"/>
    <property type="evidence" value="ECO:0007669"/>
    <property type="project" value="TreeGrafter"/>
</dbReference>
<dbReference type="GO" id="GO:0045454">
    <property type="term" value="P:cell redox homeostasis"/>
    <property type="evidence" value="ECO:0007669"/>
    <property type="project" value="TreeGrafter"/>
</dbReference>
<evidence type="ECO:0000256" key="2">
    <source>
        <dbReference type="ARBA" id="ARBA00013017"/>
    </source>
</evidence>
<dbReference type="EMBL" id="BMVC01000005">
    <property type="protein sequence ID" value="GHC93617.1"/>
    <property type="molecule type" value="Genomic_DNA"/>
</dbReference>
<evidence type="ECO:0000256" key="5">
    <source>
        <dbReference type="ARBA" id="ARBA00023002"/>
    </source>
</evidence>
<evidence type="ECO:0000256" key="7">
    <source>
        <dbReference type="ARBA" id="ARBA00023284"/>
    </source>
</evidence>
<proteinExistence type="inferred from homology"/>
<comment type="similarity">
    <text evidence="9">Belongs to the peroxiredoxin family. BCP/PrxQ subfamily.</text>
</comment>
<dbReference type="GO" id="GO:0034599">
    <property type="term" value="P:cellular response to oxidative stress"/>
    <property type="evidence" value="ECO:0007669"/>
    <property type="project" value="TreeGrafter"/>
</dbReference>
<feature type="domain" description="Thioredoxin" evidence="12">
    <location>
        <begin position="14"/>
        <end position="177"/>
    </location>
</feature>
<evidence type="ECO:0000256" key="11">
    <source>
        <dbReference type="ARBA" id="ARBA00049091"/>
    </source>
</evidence>
<dbReference type="InterPro" id="IPR050924">
    <property type="entry name" value="Peroxiredoxin_BCP/PrxQ"/>
</dbReference>
<dbReference type="GO" id="GO:0005737">
    <property type="term" value="C:cytoplasm"/>
    <property type="evidence" value="ECO:0007669"/>
    <property type="project" value="TreeGrafter"/>
</dbReference>
<dbReference type="Proteomes" id="UP000638353">
    <property type="component" value="Unassembled WGS sequence"/>
</dbReference>
<dbReference type="PANTHER" id="PTHR42801:SF21">
    <property type="entry name" value="BCPB PROTEIN"/>
    <property type="match status" value="1"/>
</dbReference>
<keyword evidence="7" id="KW-0676">Redox-active center</keyword>